<dbReference type="EMBL" id="BJZQ01000004">
    <property type="protein sequence ID" value="GEO88802.1"/>
    <property type="molecule type" value="Genomic_DNA"/>
</dbReference>
<evidence type="ECO:0008006" key="3">
    <source>
        <dbReference type="Google" id="ProtNLM"/>
    </source>
</evidence>
<dbReference type="RefSeq" id="WP_146826318.1">
    <property type="nucleotide sequence ID" value="NZ_BAAAYQ010000001.1"/>
</dbReference>
<gene>
    <name evidence="1" type="ORF">AFL01nite_11290</name>
</gene>
<reference evidence="1 2" key="1">
    <citation type="submission" date="2019-07" db="EMBL/GenBank/DDBJ databases">
        <title>Whole genome shotgun sequence of Aeromicrobium flavum NBRC 107625.</title>
        <authorList>
            <person name="Hosoyama A."/>
            <person name="Uohara A."/>
            <person name="Ohji S."/>
            <person name="Ichikawa N."/>
        </authorList>
    </citation>
    <scope>NUCLEOTIDE SEQUENCE [LARGE SCALE GENOMIC DNA]</scope>
    <source>
        <strain evidence="1 2">NBRC 107625</strain>
    </source>
</reference>
<evidence type="ECO:0000313" key="2">
    <source>
        <dbReference type="Proteomes" id="UP000321769"/>
    </source>
</evidence>
<comment type="caution">
    <text evidence="1">The sequence shown here is derived from an EMBL/GenBank/DDBJ whole genome shotgun (WGS) entry which is preliminary data.</text>
</comment>
<dbReference type="AlphaFoldDB" id="A0A512HTL4"/>
<keyword evidence="2" id="KW-1185">Reference proteome</keyword>
<dbReference type="OrthoDB" id="5243643at2"/>
<protein>
    <recommendedName>
        <fullName evidence="3">ESX secretion-associated protein EspG</fullName>
    </recommendedName>
</protein>
<accession>A0A512HTL4</accession>
<evidence type="ECO:0000313" key="1">
    <source>
        <dbReference type="EMBL" id="GEO88802.1"/>
    </source>
</evidence>
<dbReference type="Proteomes" id="UP000321769">
    <property type="component" value="Unassembled WGS sequence"/>
</dbReference>
<sequence length="247" mass="26101">MNDDTAKTGAAVPHLDETFLQLTVGYDDLLLLAEVHAGATAPGDVPGRLREAGLVGPAGLNPTAAGLVEVAVAPARSVVVERFDGSTLSPMFIGWLPDGRATTSAPDAEGAVVVTATEFGLLRDQLRQWLGIFEREVADDRQTLSTDTTVIDAAVSARGVEATGVDALDEVIANWRLAWRANGNWAQRPIDASVTIVDAGTQGWYRVDHPPRHGAEPVDVTLVPLDLDAVLTVLGDVVTGRNTHTDE</sequence>
<proteinExistence type="predicted"/>
<organism evidence="1 2">
    <name type="scientific">Aeromicrobium flavum</name>
    <dbReference type="NCBI Taxonomy" id="416568"/>
    <lineage>
        <taxon>Bacteria</taxon>
        <taxon>Bacillati</taxon>
        <taxon>Actinomycetota</taxon>
        <taxon>Actinomycetes</taxon>
        <taxon>Propionibacteriales</taxon>
        <taxon>Nocardioidaceae</taxon>
        <taxon>Aeromicrobium</taxon>
    </lineage>
</organism>
<name>A0A512HTL4_9ACTN</name>